<feature type="coiled-coil region" evidence="5">
    <location>
        <begin position="290"/>
        <end position="317"/>
    </location>
</feature>
<protein>
    <recommendedName>
        <fullName evidence="2">peptidylprolyl isomerase</fullName>
        <ecNumber evidence="2">5.2.1.8</ecNumber>
    </recommendedName>
</protein>
<name>A0A813JGW2_POLGL</name>
<dbReference type="EMBL" id="CAJNNW010025967">
    <property type="protein sequence ID" value="CAE8681523.1"/>
    <property type="molecule type" value="Genomic_DNA"/>
</dbReference>
<dbReference type="Gene3D" id="1.25.40.10">
    <property type="entry name" value="Tetratricopeptide repeat domain"/>
    <property type="match status" value="1"/>
</dbReference>
<evidence type="ECO:0000313" key="7">
    <source>
        <dbReference type="EMBL" id="CAE8681523.1"/>
    </source>
</evidence>
<comment type="catalytic activity">
    <reaction evidence="1">
        <text>[protein]-peptidylproline (omega=180) = [protein]-peptidylproline (omega=0)</text>
        <dbReference type="Rhea" id="RHEA:16237"/>
        <dbReference type="Rhea" id="RHEA-COMP:10747"/>
        <dbReference type="Rhea" id="RHEA-COMP:10748"/>
        <dbReference type="ChEBI" id="CHEBI:83833"/>
        <dbReference type="ChEBI" id="CHEBI:83834"/>
        <dbReference type="EC" id="5.2.1.8"/>
    </reaction>
</comment>
<evidence type="ECO:0000256" key="3">
    <source>
        <dbReference type="ARBA" id="ARBA00023110"/>
    </source>
</evidence>
<dbReference type="Pfam" id="PF13181">
    <property type="entry name" value="TPR_8"/>
    <property type="match status" value="1"/>
</dbReference>
<evidence type="ECO:0000256" key="1">
    <source>
        <dbReference type="ARBA" id="ARBA00000971"/>
    </source>
</evidence>
<keyword evidence="5" id="KW-0175">Coiled coil</keyword>
<proteinExistence type="predicted"/>
<dbReference type="InterPro" id="IPR050754">
    <property type="entry name" value="FKBP4/5/8-like"/>
</dbReference>
<comment type="caution">
    <text evidence="7">The sequence shown here is derived from an EMBL/GenBank/DDBJ whole genome shotgun (WGS) entry which is preliminary data.</text>
</comment>
<dbReference type="SMART" id="SM00028">
    <property type="entry name" value="TPR"/>
    <property type="match status" value="3"/>
</dbReference>
<dbReference type="PANTHER" id="PTHR46512">
    <property type="entry name" value="PEPTIDYLPROLYL ISOMERASE"/>
    <property type="match status" value="1"/>
</dbReference>
<sequence>MTKTFEEYQKEKREREWKEKVQKQKEALGNAERVKRATDWKAIGNEKFKVGNLPEARDYYREAIILVEDLVEARRKERNDLLVPLYANLAQVYLRLGQPAPAEEVASKALVIAELPRNNVSTSLRAKSQFRRASARRLLGMLEEAREDLIAVLKLEPESEEAAKDLALVRAALAEKAKEARAAMGGFLNREAAKTRQRDDQKAAIAEKLRLAEERRRERRARAEQRQQMQDAFAKLAKSPMLYEEREKEMEPIRQKELEKKQTLELEQNLLNIIDESKGKPKVEKFDAFMQQKEERCREQSQELDQKKKVLDKLKKESDWQEDDSWRGQREEHRKQIEARGSSTGPRQLWDSTQVGRWCEQHLRKLLVKASVTATDELEPELLALAKGEATGRCVLRALVTDVLKFEGDAAVMRLNLQKPPLHYFDYFLKLEWEVAIAEEGDEFYRTAEELIQEAAQDNDNKAPPSIAKNRILAGTFKTRMLCSEEEPADGKWALAVKVKRRFDCQPKDGSPAGARGARLEQMAQVLRDRLLEEAQRLLCRWAQDYREYWA</sequence>
<dbReference type="InterPro" id="IPR011990">
    <property type="entry name" value="TPR-like_helical_dom_sf"/>
</dbReference>
<evidence type="ECO:0000256" key="6">
    <source>
        <dbReference type="SAM" id="MobiDB-lite"/>
    </source>
</evidence>
<accession>A0A813JGW2</accession>
<feature type="compositionally biased region" description="Basic and acidic residues" evidence="6">
    <location>
        <begin position="321"/>
        <end position="338"/>
    </location>
</feature>
<dbReference type="GO" id="GO:0003755">
    <property type="term" value="F:peptidyl-prolyl cis-trans isomerase activity"/>
    <property type="evidence" value="ECO:0007669"/>
    <property type="project" value="UniProtKB-EC"/>
</dbReference>
<dbReference type="PANTHER" id="PTHR46512:SF9">
    <property type="entry name" value="PEPTIDYLPROLYL ISOMERASE"/>
    <property type="match status" value="1"/>
</dbReference>
<evidence type="ECO:0000256" key="4">
    <source>
        <dbReference type="ARBA" id="ARBA00023235"/>
    </source>
</evidence>
<dbReference type="Proteomes" id="UP000626109">
    <property type="component" value="Unassembled WGS sequence"/>
</dbReference>
<evidence type="ECO:0000256" key="5">
    <source>
        <dbReference type="SAM" id="Coils"/>
    </source>
</evidence>
<dbReference type="AlphaFoldDB" id="A0A813JGW2"/>
<evidence type="ECO:0000256" key="2">
    <source>
        <dbReference type="ARBA" id="ARBA00013194"/>
    </source>
</evidence>
<dbReference type="InterPro" id="IPR019734">
    <property type="entry name" value="TPR_rpt"/>
</dbReference>
<reference evidence="7" key="1">
    <citation type="submission" date="2021-02" db="EMBL/GenBank/DDBJ databases">
        <authorList>
            <person name="Dougan E. K."/>
            <person name="Rhodes N."/>
            <person name="Thang M."/>
            <person name="Chan C."/>
        </authorList>
    </citation>
    <scope>NUCLEOTIDE SEQUENCE</scope>
</reference>
<gene>
    <name evidence="7" type="ORF">PGLA2088_LOCUS22471</name>
</gene>
<dbReference type="SUPFAM" id="SSF48452">
    <property type="entry name" value="TPR-like"/>
    <property type="match status" value="1"/>
</dbReference>
<keyword evidence="3" id="KW-0697">Rotamase</keyword>
<evidence type="ECO:0000313" key="8">
    <source>
        <dbReference type="Proteomes" id="UP000626109"/>
    </source>
</evidence>
<organism evidence="7 8">
    <name type="scientific">Polarella glacialis</name>
    <name type="common">Dinoflagellate</name>
    <dbReference type="NCBI Taxonomy" id="89957"/>
    <lineage>
        <taxon>Eukaryota</taxon>
        <taxon>Sar</taxon>
        <taxon>Alveolata</taxon>
        <taxon>Dinophyceae</taxon>
        <taxon>Suessiales</taxon>
        <taxon>Suessiaceae</taxon>
        <taxon>Polarella</taxon>
    </lineage>
</organism>
<keyword evidence="4" id="KW-0413">Isomerase</keyword>
<dbReference type="EC" id="5.2.1.8" evidence="2"/>
<feature type="region of interest" description="Disordered" evidence="6">
    <location>
        <begin position="321"/>
        <end position="346"/>
    </location>
</feature>